<keyword evidence="2" id="KW-1185">Reference proteome</keyword>
<dbReference type="Proteomes" id="UP001341840">
    <property type="component" value="Unassembled WGS sequence"/>
</dbReference>
<dbReference type="PANTHER" id="PTHR33103:SF19">
    <property type="entry name" value="OS09G0544700 PROTEIN"/>
    <property type="match status" value="1"/>
</dbReference>
<dbReference type="Pfam" id="PF05056">
    <property type="entry name" value="DUF674"/>
    <property type="match status" value="1"/>
</dbReference>
<dbReference type="PANTHER" id="PTHR33103">
    <property type="entry name" value="OS01G0153900 PROTEIN"/>
    <property type="match status" value="1"/>
</dbReference>
<accession>A0ABU6R5C4</accession>
<gene>
    <name evidence="1" type="ORF">PIB30_013259</name>
</gene>
<name>A0ABU6R5C4_9FABA</name>
<protein>
    <submittedName>
        <fullName evidence="1">Uncharacterized protein</fullName>
    </submittedName>
</protein>
<evidence type="ECO:0000313" key="1">
    <source>
        <dbReference type="EMBL" id="MED6119627.1"/>
    </source>
</evidence>
<comment type="caution">
    <text evidence="1">The sequence shown here is derived from an EMBL/GenBank/DDBJ whole genome shotgun (WGS) entry which is preliminary data.</text>
</comment>
<organism evidence="1 2">
    <name type="scientific">Stylosanthes scabra</name>
    <dbReference type="NCBI Taxonomy" id="79078"/>
    <lineage>
        <taxon>Eukaryota</taxon>
        <taxon>Viridiplantae</taxon>
        <taxon>Streptophyta</taxon>
        <taxon>Embryophyta</taxon>
        <taxon>Tracheophyta</taxon>
        <taxon>Spermatophyta</taxon>
        <taxon>Magnoliopsida</taxon>
        <taxon>eudicotyledons</taxon>
        <taxon>Gunneridae</taxon>
        <taxon>Pentapetalae</taxon>
        <taxon>rosids</taxon>
        <taxon>fabids</taxon>
        <taxon>Fabales</taxon>
        <taxon>Fabaceae</taxon>
        <taxon>Papilionoideae</taxon>
        <taxon>50 kb inversion clade</taxon>
        <taxon>dalbergioids sensu lato</taxon>
        <taxon>Dalbergieae</taxon>
        <taxon>Pterocarpus clade</taxon>
        <taxon>Stylosanthes</taxon>
    </lineage>
</organism>
<evidence type="ECO:0000313" key="2">
    <source>
        <dbReference type="Proteomes" id="UP001341840"/>
    </source>
</evidence>
<reference evidence="1 2" key="1">
    <citation type="journal article" date="2023" name="Plants (Basel)">
        <title>Bridging the Gap: Combining Genomics and Transcriptomics Approaches to Understand Stylosanthes scabra, an Orphan Legume from the Brazilian Caatinga.</title>
        <authorList>
            <person name="Ferreira-Neto J.R.C."/>
            <person name="da Silva M.D."/>
            <person name="Binneck E."/>
            <person name="de Melo N.F."/>
            <person name="da Silva R.H."/>
            <person name="de Melo A.L.T.M."/>
            <person name="Pandolfi V."/>
            <person name="Bustamante F.O."/>
            <person name="Brasileiro-Vidal A.C."/>
            <person name="Benko-Iseppon A.M."/>
        </authorList>
    </citation>
    <scope>NUCLEOTIDE SEQUENCE [LARGE SCALE GENOMIC DNA]</scope>
    <source>
        <tissue evidence="1">Leaves</tissue>
    </source>
</reference>
<dbReference type="EMBL" id="JASCZI010030242">
    <property type="protein sequence ID" value="MED6119627.1"/>
    <property type="molecule type" value="Genomic_DNA"/>
</dbReference>
<sequence>MGADNKIYLNSEKVVFAEASKDVVDILFTLLQLPLGTVVKLLTKKAVGGSLGMLYSSVEKLDCSYMQPNTSKNLLLDPYVPTSSSTLISALLSSINSNDNAYAYAQSEVTPKLTKWRTKCPDRWDAYEYDSRVNKATPPPASSDGFVKEVVNYMVMDNLWRKEAR</sequence>
<proteinExistence type="predicted"/>
<dbReference type="InterPro" id="IPR007750">
    <property type="entry name" value="DUF674"/>
</dbReference>